<dbReference type="PANTHER" id="PTHR44404">
    <property type="entry name" value="HYDROXYSTEROID DEHYDROGENASE 1M"/>
    <property type="match status" value="1"/>
</dbReference>
<accession>C3YSC7</accession>
<proteinExistence type="predicted"/>
<dbReference type="InParanoid" id="C3YSC7"/>
<dbReference type="InterPro" id="IPR002347">
    <property type="entry name" value="SDR_fam"/>
</dbReference>
<dbReference type="Gene3D" id="3.40.50.720">
    <property type="entry name" value="NAD(P)-binding Rossmann-like Domain"/>
    <property type="match status" value="1"/>
</dbReference>
<reference evidence="1" key="1">
    <citation type="journal article" date="2008" name="Nature">
        <title>The amphioxus genome and the evolution of the chordate karyotype.</title>
        <authorList>
            <consortium name="US DOE Joint Genome Institute (JGI-PGF)"/>
            <person name="Putnam N.H."/>
            <person name="Butts T."/>
            <person name="Ferrier D.E.K."/>
            <person name="Furlong R.F."/>
            <person name="Hellsten U."/>
            <person name="Kawashima T."/>
            <person name="Robinson-Rechavi M."/>
            <person name="Shoguchi E."/>
            <person name="Terry A."/>
            <person name="Yu J.-K."/>
            <person name="Benito-Gutierrez E.L."/>
            <person name="Dubchak I."/>
            <person name="Garcia-Fernandez J."/>
            <person name="Gibson-Brown J.J."/>
            <person name="Grigoriev I.V."/>
            <person name="Horton A.C."/>
            <person name="de Jong P.J."/>
            <person name="Jurka J."/>
            <person name="Kapitonov V.V."/>
            <person name="Kohara Y."/>
            <person name="Kuroki Y."/>
            <person name="Lindquist E."/>
            <person name="Lucas S."/>
            <person name="Osoegawa K."/>
            <person name="Pennacchio L.A."/>
            <person name="Salamov A.A."/>
            <person name="Satou Y."/>
            <person name="Sauka-Spengler T."/>
            <person name="Schmutz J."/>
            <person name="Shin-I T."/>
            <person name="Toyoda A."/>
            <person name="Bronner-Fraser M."/>
            <person name="Fujiyama A."/>
            <person name="Holland L.Z."/>
            <person name="Holland P.W.H."/>
            <person name="Satoh N."/>
            <person name="Rokhsar D.S."/>
        </authorList>
    </citation>
    <scope>NUCLEOTIDE SEQUENCE [LARGE SCALE GENOMIC DNA]</scope>
    <source>
        <strain evidence="1">S238N-H82</strain>
        <tissue evidence="1">Testes</tissue>
    </source>
</reference>
<dbReference type="AlphaFoldDB" id="C3YSC7"/>
<sequence>MAYQYARLGAKILITARRENRLKEVVAKAMSLGAQEAHYVAGDMGKAEDCERTIQAAKEKFGRLDYLVINHAGSSFGMSDWAEDFRFWEENPDMDFLVDFVNINMISYVRLASLALPLLKESSGHIVVMSSYAGKIPTMAYSAANVVQFGVDGFFSCLRAELQKADRNVSVTLAVLGMVATKATESMLKKLPGGEDMLAMAAPVDKVVQAVIRGGATRAREVYYPSYSWFISNIRRLPTFLEDYLIQHALAM</sequence>
<evidence type="ECO:0008006" key="2">
    <source>
        <dbReference type="Google" id="ProtNLM"/>
    </source>
</evidence>
<dbReference type="SUPFAM" id="SSF51735">
    <property type="entry name" value="NAD(P)-binding Rossmann-fold domains"/>
    <property type="match status" value="1"/>
</dbReference>
<dbReference type="eggNOG" id="KOG1205">
    <property type="taxonomic scope" value="Eukaryota"/>
</dbReference>
<gene>
    <name evidence="1" type="ORF">BRAFLDRAFT_96945</name>
</gene>
<dbReference type="Pfam" id="PF00106">
    <property type="entry name" value="adh_short"/>
    <property type="match status" value="1"/>
</dbReference>
<organism>
    <name type="scientific">Branchiostoma floridae</name>
    <name type="common">Florida lancelet</name>
    <name type="synonym">Amphioxus</name>
    <dbReference type="NCBI Taxonomy" id="7739"/>
    <lineage>
        <taxon>Eukaryota</taxon>
        <taxon>Metazoa</taxon>
        <taxon>Chordata</taxon>
        <taxon>Cephalochordata</taxon>
        <taxon>Leptocardii</taxon>
        <taxon>Amphioxiformes</taxon>
        <taxon>Branchiostomatidae</taxon>
        <taxon>Branchiostoma</taxon>
    </lineage>
</organism>
<evidence type="ECO:0000313" key="1">
    <source>
        <dbReference type="EMBL" id="EEN57032.1"/>
    </source>
</evidence>
<protein>
    <recommendedName>
        <fullName evidence="2">Hydroxysteroid 11-beta-dehydrogenase 1-like protein</fullName>
    </recommendedName>
</protein>
<dbReference type="InterPro" id="IPR036291">
    <property type="entry name" value="NAD(P)-bd_dom_sf"/>
</dbReference>
<dbReference type="PANTHER" id="PTHR44404:SF1">
    <property type="entry name" value="HYDROXYSTEROID 11-BETA-DEHYDROGENASE 1-LIKE PROTEIN"/>
    <property type="match status" value="1"/>
</dbReference>
<dbReference type="EMBL" id="GG666548">
    <property type="protein sequence ID" value="EEN57032.1"/>
    <property type="molecule type" value="Genomic_DNA"/>
</dbReference>
<name>C3YSC7_BRAFL</name>